<feature type="signal peptide" evidence="1">
    <location>
        <begin position="1"/>
        <end position="32"/>
    </location>
</feature>
<dbReference type="RefSeq" id="WP_130918908.1">
    <property type="nucleotide sequence ID" value="NZ_JADLRK010000006.1"/>
</dbReference>
<protein>
    <recommendedName>
        <fullName evidence="6">ABC transporter substrate-binding protein</fullName>
    </recommendedName>
</protein>
<dbReference type="Pfam" id="PF24092">
    <property type="entry name" value="DUF7373_C"/>
    <property type="match status" value="1"/>
</dbReference>
<evidence type="ECO:0000259" key="3">
    <source>
        <dbReference type="Pfam" id="PF24092"/>
    </source>
</evidence>
<dbReference type="Proteomes" id="UP000290439">
    <property type="component" value="Chromosome"/>
</dbReference>
<dbReference type="EMBL" id="LR215973">
    <property type="protein sequence ID" value="VFB01392.1"/>
    <property type="molecule type" value="Genomic_DNA"/>
</dbReference>
<feature type="domain" description="DUF7373" evidence="2">
    <location>
        <begin position="72"/>
        <end position="271"/>
    </location>
</feature>
<dbReference type="InterPro" id="IPR055797">
    <property type="entry name" value="DUF7373"/>
</dbReference>
<accession>A0A4U8W5S2</accession>
<sequence>MTDQRSRFRILGRTITSMAAIALFTASITACGDTISGSPLPGEIDVRKLDTGKYPTEPVDAHDDPIDAPFYDMKQVAGMRVADSVATADEIDPTIKYTLDKDVSFQPSDGQLDYFGKDLSKVAESNGYLYSFTSAGSSKPLYVSTSTTRWPTKKELGSTTLASLTLQFPDSDAAKHVAQQIYDRDLDHFKDKNKPVPLAKYPSAHSHWNPESPFMRSTLAHGSYVVVFEISAPSNDLTILTNLAEKAYDTQLPLLDQLPPITDIQLLSLPWDPDRLVARAMDPLNSGAPALGDSALNVGLRGILHVSPDRATARSSYTAMKAVRFGTYDDTVIVRTENDASAKRAVTDKLFPVATTRIVDAPPNLPDATCAETSEEFGEARFDRFMCMVAYHNHVGIVMSDQLVDVHQRATAQYSILANAR</sequence>
<organism evidence="4 5">
    <name type="scientific">Nocardia cyriacigeorgica</name>
    <dbReference type="NCBI Taxonomy" id="135487"/>
    <lineage>
        <taxon>Bacteria</taxon>
        <taxon>Bacillati</taxon>
        <taxon>Actinomycetota</taxon>
        <taxon>Actinomycetes</taxon>
        <taxon>Mycobacteriales</taxon>
        <taxon>Nocardiaceae</taxon>
        <taxon>Nocardia</taxon>
    </lineage>
</organism>
<feature type="domain" description="DUF7373" evidence="3">
    <location>
        <begin position="299"/>
        <end position="420"/>
    </location>
</feature>
<dbReference type="InterPro" id="IPR056463">
    <property type="entry name" value="DUF7373_C"/>
</dbReference>
<evidence type="ECO:0000313" key="5">
    <source>
        <dbReference type="Proteomes" id="UP000290439"/>
    </source>
</evidence>
<dbReference type="Pfam" id="PF24088">
    <property type="entry name" value="DUF7373"/>
    <property type="match status" value="1"/>
</dbReference>
<keyword evidence="1" id="KW-0732">Signal</keyword>
<evidence type="ECO:0000259" key="2">
    <source>
        <dbReference type="Pfam" id="PF24088"/>
    </source>
</evidence>
<proteinExistence type="predicted"/>
<feature type="chain" id="PRO_5020726331" description="ABC transporter substrate-binding protein" evidence="1">
    <location>
        <begin position="33"/>
        <end position="421"/>
    </location>
</feature>
<evidence type="ECO:0000256" key="1">
    <source>
        <dbReference type="SAM" id="SignalP"/>
    </source>
</evidence>
<evidence type="ECO:0000313" key="4">
    <source>
        <dbReference type="EMBL" id="VFB01392.1"/>
    </source>
</evidence>
<dbReference type="PROSITE" id="PS51257">
    <property type="entry name" value="PROKAR_LIPOPROTEIN"/>
    <property type="match status" value="1"/>
</dbReference>
<name>A0A4U8W5S2_9NOCA</name>
<evidence type="ECO:0008006" key="6">
    <source>
        <dbReference type="Google" id="ProtNLM"/>
    </source>
</evidence>
<reference evidence="4 5" key="1">
    <citation type="submission" date="2019-02" db="EMBL/GenBank/DDBJ databases">
        <authorList>
            <consortium name="Pathogen Informatics"/>
        </authorList>
    </citation>
    <scope>NUCLEOTIDE SEQUENCE [LARGE SCALE GENOMIC DNA]</scope>
    <source>
        <strain evidence="4 5">3012STDY6756504</strain>
    </source>
</reference>
<gene>
    <name evidence="4" type="ORF">NCTC10797_05210</name>
</gene>
<dbReference type="AlphaFoldDB" id="A0A4U8W5S2"/>